<evidence type="ECO:0000313" key="12">
    <source>
        <dbReference type="Proteomes" id="UP000256686"/>
    </source>
</evidence>
<reference evidence="12" key="1">
    <citation type="submission" date="2018-06" db="EMBL/GenBank/DDBJ databases">
        <authorList>
            <person name="Lum Nde A."/>
            <person name="Hugo C."/>
        </authorList>
    </citation>
    <scope>NUCLEOTIDE SEQUENCE [LARGE SCALE GENOMIC DNA]</scope>
    <source>
        <strain evidence="12">1_F178</strain>
    </source>
</reference>
<evidence type="ECO:0000256" key="9">
    <source>
        <dbReference type="ARBA" id="ARBA00023136"/>
    </source>
</evidence>
<dbReference type="Proteomes" id="UP000256686">
    <property type="component" value="Unassembled WGS sequence"/>
</dbReference>
<dbReference type="GO" id="GO:0005886">
    <property type="term" value="C:plasma membrane"/>
    <property type="evidence" value="ECO:0007669"/>
    <property type="project" value="UniProtKB-SubCell"/>
</dbReference>
<dbReference type="Pfam" id="PF04973">
    <property type="entry name" value="NMN_transporter"/>
    <property type="match status" value="1"/>
</dbReference>
<dbReference type="AlphaFoldDB" id="A0A3D9C1M9"/>
<dbReference type="PANTHER" id="PTHR36122:SF2">
    <property type="entry name" value="NICOTINAMIDE RIBOSIDE TRANSPORTER PNUC"/>
    <property type="match status" value="1"/>
</dbReference>
<name>A0A3D9C1M9_9FLAO</name>
<comment type="caution">
    <text evidence="11">The sequence shown here is derived from an EMBL/GenBank/DDBJ whole genome shotgun (WGS) entry which is preliminary data.</text>
</comment>
<sequence length="198" mass="23015">MMQEILQQTTWQEWLGVFFSVVQVLLARKNNSNTYLFGIAGILLSLYVMFFAKLYAEFTLNLYYLVMSIYGWLYWKFGKRKTETAISETTHQEKLITAGIVIGTFCLFWVFLTNFTDSDVPVLDSLVSAFAWAGMWLMARRKIENWVLLNISNIIAIPLLIHKGLYLYSILTAFLFIVAISGYLEWRKIIKNKKNAFA</sequence>
<evidence type="ECO:0000256" key="7">
    <source>
        <dbReference type="ARBA" id="ARBA00022692"/>
    </source>
</evidence>
<dbReference type="InterPro" id="IPR006419">
    <property type="entry name" value="NMN_transpt_PnuC"/>
</dbReference>
<feature type="transmembrane region" description="Helical" evidence="10">
    <location>
        <begin position="146"/>
        <end position="161"/>
    </location>
</feature>
<feature type="transmembrane region" description="Helical" evidence="10">
    <location>
        <begin position="121"/>
        <end position="139"/>
    </location>
</feature>
<dbReference type="GO" id="GO:0034257">
    <property type="term" value="F:nicotinamide riboside transmembrane transporter activity"/>
    <property type="evidence" value="ECO:0007669"/>
    <property type="project" value="InterPro"/>
</dbReference>
<comment type="subcellular location">
    <subcellularLocation>
        <location evidence="2">Cell membrane</location>
        <topology evidence="2">Multi-pass membrane protein</topology>
    </subcellularLocation>
</comment>
<comment type="similarity">
    <text evidence="3">Belongs to the nicotinamide ribonucleoside (NR) uptake permease (TC 4.B.1) family.</text>
</comment>
<keyword evidence="6" id="KW-1003">Cell membrane</keyword>
<evidence type="ECO:0000256" key="8">
    <source>
        <dbReference type="ARBA" id="ARBA00022989"/>
    </source>
</evidence>
<evidence type="ECO:0000256" key="1">
    <source>
        <dbReference type="ARBA" id="ARBA00002672"/>
    </source>
</evidence>
<comment type="function">
    <text evidence="1">Required for nicotinamide riboside transport across the inner membrane.</text>
</comment>
<dbReference type="NCBIfam" id="TIGR01528">
    <property type="entry name" value="NMN_trans_PnuC"/>
    <property type="match status" value="1"/>
</dbReference>
<organism evidence="11 12">
    <name type="scientific">Chryseobacterium pennae</name>
    <dbReference type="NCBI Taxonomy" id="2258962"/>
    <lineage>
        <taxon>Bacteria</taxon>
        <taxon>Pseudomonadati</taxon>
        <taxon>Bacteroidota</taxon>
        <taxon>Flavobacteriia</taxon>
        <taxon>Flavobacteriales</taxon>
        <taxon>Weeksellaceae</taxon>
        <taxon>Chryseobacterium group</taxon>
        <taxon>Chryseobacterium</taxon>
    </lineage>
</organism>
<feature type="transmembrane region" description="Helical" evidence="10">
    <location>
        <begin position="35"/>
        <end position="52"/>
    </location>
</feature>
<evidence type="ECO:0000256" key="6">
    <source>
        <dbReference type="ARBA" id="ARBA00022475"/>
    </source>
</evidence>
<accession>A0A3D9C1M9</accession>
<evidence type="ECO:0000313" key="11">
    <source>
        <dbReference type="EMBL" id="REC59704.1"/>
    </source>
</evidence>
<keyword evidence="7 10" id="KW-0812">Transmembrane</keyword>
<evidence type="ECO:0000256" key="10">
    <source>
        <dbReference type="SAM" id="Phobius"/>
    </source>
</evidence>
<proteinExistence type="inferred from homology"/>
<keyword evidence="8 10" id="KW-1133">Transmembrane helix</keyword>
<feature type="transmembrane region" description="Helical" evidence="10">
    <location>
        <begin position="95"/>
        <end position="115"/>
    </location>
</feature>
<keyword evidence="5" id="KW-0813">Transport</keyword>
<feature type="transmembrane region" description="Helical" evidence="10">
    <location>
        <begin position="167"/>
        <end position="184"/>
    </location>
</feature>
<keyword evidence="12" id="KW-1185">Reference proteome</keyword>
<evidence type="ECO:0000256" key="5">
    <source>
        <dbReference type="ARBA" id="ARBA00022448"/>
    </source>
</evidence>
<evidence type="ECO:0000256" key="2">
    <source>
        <dbReference type="ARBA" id="ARBA00004651"/>
    </source>
</evidence>
<gene>
    <name evidence="11" type="ORF">DRF65_24415</name>
</gene>
<feature type="transmembrane region" description="Helical" evidence="10">
    <location>
        <begin position="58"/>
        <end position="75"/>
    </location>
</feature>
<evidence type="ECO:0000256" key="3">
    <source>
        <dbReference type="ARBA" id="ARBA00006669"/>
    </source>
</evidence>
<dbReference type="RefSeq" id="WP_115973339.1">
    <property type="nucleotide sequence ID" value="NZ_QNVT01000033.1"/>
</dbReference>
<protein>
    <recommendedName>
        <fullName evidence="4">Nicotinamide riboside transporter PnuC</fullName>
    </recommendedName>
</protein>
<evidence type="ECO:0000256" key="4">
    <source>
        <dbReference type="ARBA" id="ARBA00017522"/>
    </source>
</evidence>
<dbReference type="EMBL" id="QNVT01000033">
    <property type="protein sequence ID" value="REC59704.1"/>
    <property type="molecule type" value="Genomic_DNA"/>
</dbReference>
<keyword evidence="9 10" id="KW-0472">Membrane</keyword>
<dbReference type="PANTHER" id="PTHR36122">
    <property type="entry name" value="NICOTINAMIDE RIBOSIDE TRANSPORTER PNUC"/>
    <property type="match status" value="1"/>
</dbReference>